<keyword evidence="3 6" id="KW-0812">Transmembrane</keyword>
<reference evidence="8" key="1">
    <citation type="submission" date="2022-10" db="EMBL/GenBank/DDBJ databases">
        <title>The complete genomes of actinobacterial strains from the NBC collection.</title>
        <authorList>
            <person name="Joergensen T.S."/>
            <person name="Alvarez Arevalo M."/>
            <person name="Sterndorff E.B."/>
            <person name="Faurdal D."/>
            <person name="Vuksanovic O."/>
            <person name="Mourched A.-S."/>
            <person name="Charusanti P."/>
            <person name="Shaw S."/>
            <person name="Blin K."/>
            <person name="Weber T."/>
        </authorList>
    </citation>
    <scope>NUCLEOTIDE SEQUENCE [LARGE SCALE GENOMIC DNA]</scope>
    <source>
        <strain evidence="8">NBC 01686</strain>
    </source>
</reference>
<dbReference type="SUPFAM" id="SSF103473">
    <property type="entry name" value="MFS general substrate transporter"/>
    <property type="match status" value="1"/>
</dbReference>
<dbReference type="InterPro" id="IPR011701">
    <property type="entry name" value="MFS"/>
</dbReference>
<evidence type="ECO:0000259" key="7">
    <source>
        <dbReference type="PROSITE" id="PS50850"/>
    </source>
</evidence>
<dbReference type="EMBL" id="CP109207">
    <property type="protein sequence ID" value="WUU57797.1"/>
    <property type="molecule type" value="Genomic_DNA"/>
</dbReference>
<proteinExistence type="predicted"/>
<dbReference type="InterPro" id="IPR036259">
    <property type="entry name" value="MFS_trans_sf"/>
</dbReference>
<dbReference type="PANTHER" id="PTHR23513:SF6">
    <property type="entry name" value="MAJOR FACILITATOR SUPERFAMILY ASSOCIATED DOMAIN-CONTAINING PROTEIN"/>
    <property type="match status" value="1"/>
</dbReference>
<accession>A0ABZ1YHF8</accession>
<dbReference type="InterPro" id="IPR020846">
    <property type="entry name" value="MFS_dom"/>
</dbReference>
<keyword evidence="4 6" id="KW-1133">Transmembrane helix</keyword>
<name>A0ABZ1YHF8_9ACTN</name>
<evidence type="ECO:0000256" key="2">
    <source>
        <dbReference type="ARBA" id="ARBA00022475"/>
    </source>
</evidence>
<evidence type="ECO:0000256" key="3">
    <source>
        <dbReference type="ARBA" id="ARBA00022692"/>
    </source>
</evidence>
<feature type="transmembrane region" description="Helical" evidence="6">
    <location>
        <begin position="20"/>
        <end position="46"/>
    </location>
</feature>
<protein>
    <submittedName>
        <fullName evidence="8">MFS transporter</fullName>
    </submittedName>
</protein>
<keyword evidence="2" id="KW-1003">Cell membrane</keyword>
<evidence type="ECO:0000256" key="5">
    <source>
        <dbReference type="ARBA" id="ARBA00023136"/>
    </source>
</evidence>
<dbReference type="Gene3D" id="1.20.1250.20">
    <property type="entry name" value="MFS general substrate transporter like domains"/>
    <property type="match status" value="1"/>
</dbReference>
<feature type="transmembrane region" description="Helical" evidence="6">
    <location>
        <begin position="109"/>
        <end position="137"/>
    </location>
</feature>
<dbReference type="Pfam" id="PF07690">
    <property type="entry name" value="MFS_1"/>
    <property type="match status" value="1"/>
</dbReference>
<dbReference type="PANTHER" id="PTHR23513">
    <property type="entry name" value="INTEGRAL MEMBRANE EFFLUX PROTEIN-RELATED"/>
    <property type="match status" value="1"/>
</dbReference>
<gene>
    <name evidence="8" type="ORF">OIE82_33425</name>
</gene>
<evidence type="ECO:0000313" key="8">
    <source>
        <dbReference type="EMBL" id="WUU57797.1"/>
    </source>
</evidence>
<evidence type="ECO:0000256" key="4">
    <source>
        <dbReference type="ARBA" id="ARBA00022989"/>
    </source>
</evidence>
<evidence type="ECO:0000256" key="1">
    <source>
        <dbReference type="ARBA" id="ARBA00004651"/>
    </source>
</evidence>
<comment type="subcellular location">
    <subcellularLocation>
        <location evidence="1">Cell membrane</location>
        <topology evidence="1">Multi-pass membrane protein</topology>
    </subcellularLocation>
</comment>
<feature type="transmembrane region" description="Helical" evidence="6">
    <location>
        <begin position="52"/>
        <end position="70"/>
    </location>
</feature>
<feature type="transmembrane region" description="Helical" evidence="6">
    <location>
        <begin position="82"/>
        <end position="103"/>
    </location>
</feature>
<sequence>MSEKPRRRGALAQRDFRLLLVGETASGLGNGITAVALPLVAVLVLHATASDVGLLAAAVWIPWLVVGLPAGAWADRLPRRRIMVVCNLVSATMYASVPVAGWLDRLTLTHLFVVALLCGTSAVFFNTACHAYVPAVLARAARTAMRSCR</sequence>
<organism evidence="8">
    <name type="scientific">Streptomyces althioticus</name>
    <dbReference type="NCBI Taxonomy" id="83380"/>
    <lineage>
        <taxon>Bacteria</taxon>
        <taxon>Bacillati</taxon>
        <taxon>Actinomycetota</taxon>
        <taxon>Actinomycetes</taxon>
        <taxon>Kitasatosporales</taxon>
        <taxon>Streptomycetaceae</taxon>
        <taxon>Streptomyces</taxon>
        <taxon>Streptomyces althioticus group</taxon>
    </lineage>
</organism>
<dbReference type="PROSITE" id="PS50850">
    <property type="entry name" value="MFS"/>
    <property type="match status" value="1"/>
</dbReference>
<dbReference type="RefSeq" id="WP_370403063.1">
    <property type="nucleotide sequence ID" value="NZ_CP109207.1"/>
</dbReference>
<feature type="domain" description="Major facilitator superfamily (MFS) profile" evidence="7">
    <location>
        <begin position="15"/>
        <end position="149"/>
    </location>
</feature>
<keyword evidence="5 6" id="KW-0472">Membrane</keyword>
<evidence type="ECO:0000256" key="6">
    <source>
        <dbReference type="SAM" id="Phobius"/>
    </source>
</evidence>